<keyword evidence="1 3" id="KW-0489">Methyltransferase</keyword>
<organism evidence="3 4">
    <name type="scientific">Chitinophaga niastensis</name>
    <dbReference type="NCBI Taxonomy" id="536980"/>
    <lineage>
        <taxon>Bacteria</taxon>
        <taxon>Pseudomonadati</taxon>
        <taxon>Bacteroidota</taxon>
        <taxon>Chitinophagia</taxon>
        <taxon>Chitinophagales</taxon>
        <taxon>Chitinophagaceae</taxon>
        <taxon>Chitinophaga</taxon>
    </lineage>
</organism>
<dbReference type="RefSeq" id="WP_106528298.1">
    <property type="nucleotide sequence ID" value="NZ_PYAW01000002.1"/>
</dbReference>
<sequence>MAYKLKVPSTSRLVLEHALPLYTSPLQQQYIDAIDFSETSSLSYDLRRSYPHFSEAVCYRKLSIREMIRERMPLFPAQQVLILGAGLDPLSLYLLENYRSNIIRIFEVDNGYIAEKKKIYDEILPQEELIEFIKCDVTDTALLSTLLAQSGYQEDLPSIIIFEGVIHYITNEEFIHLMELFKTPDKRNIVIVDFSLATEEVPAGFLQYHQGIITVMEAYINGRFNVNNRATITALLSTLGARLERMEPLCYTEKKITGSNHFFHAPGEGIMEMVIFHL</sequence>
<dbReference type="GO" id="GO:0032259">
    <property type="term" value="P:methylation"/>
    <property type="evidence" value="ECO:0007669"/>
    <property type="project" value="UniProtKB-KW"/>
</dbReference>
<gene>
    <name evidence="3" type="ORF">CLV51_102739</name>
</gene>
<accession>A0A2P8HNT3</accession>
<dbReference type="AlphaFoldDB" id="A0A2P8HNT3"/>
<dbReference type="Gene3D" id="3.40.50.150">
    <property type="entry name" value="Vaccinia Virus protein VP39"/>
    <property type="match status" value="1"/>
</dbReference>
<keyword evidence="2 3" id="KW-0808">Transferase</keyword>
<dbReference type="Pfam" id="PF04072">
    <property type="entry name" value="LCM"/>
    <property type="match status" value="1"/>
</dbReference>
<dbReference type="EMBL" id="PYAW01000002">
    <property type="protein sequence ID" value="PSL47879.1"/>
    <property type="molecule type" value="Genomic_DNA"/>
</dbReference>
<evidence type="ECO:0000256" key="2">
    <source>
        <dbReference type="ARBA" id="ARBA00022679"/>
    </source>
</evidence>
<evidence type="ECO:0000313" key="3">
    <source>
        <dbReference type="EMBL" id="PSL47879.1"/>
    </source>
</evidence>
<dbReference type="InterPro" id="IPR007213">
    <property type="entry name" value="Ppm1/Ppm2/Tcmp"/>
</dbReference>
<comment type="caution">
    <text evidence="3">The sequence shown here is derived from an EMBL/GenBank/DDBJ whole genome shotgun (WGS) entry which is preliminary data.</text>
</comment>
<protein>
    <submittedName>
        <fullName evidence="3">Leucine carboxyl methyltransferase</fullName>
    </submittedName>
</protein>
<reference evidence="3 4" key="1">
    <citation type="submission" date="2018-03" db="EMBL/GenBank/DDBJ databases">
        <title>Genomic Encyclopedia of Archaeal and Bacterial Type Strains, Phase II (KMG-II): from individual species to whole genera.</title>
        <authorList>
            <person name="Goeker M."/>
        </authorList>
    </citation>
    <scope>NUCLEOTIDE SEQUENCE [LARGE SCALE GENOMIC DNA]</scope>
    <source>
        <strain evidence="3 4">DSM 24859</strain>
    </source>
</reference>
<evidence type="ECO:0000313" key="4">
    <source>
        <dbReference type="Proteomes" id="UP000240971"/>
    </source>
</evidence>
<proteinExistence type="predicted"/>
<evidence type="ECO:0000256" key="1">
    <source>
        <dbReference type="ARBA" id="ARBA00022603"/>
    </source>
</evidence>
<dbReference type="SUPFAM" id="SSF53335">
    <property type="entry name" value="S-adenosyl-L-methionine-dependent methyltransferases"/>
    <property type="match status" value="1"/>
</dbReference>
<dbReference type="GO" id="GO:0008168">
    <property type="term" value="F:methyltransferase activity"/>
    <property type="evidence" value="ECO:0007669"/>
    <property type="project" value="UniProtKB-KW"/>
</dbReference>
<dbReference type="OrthoDB" id="652025at2"/>
<name>A0A2P8HNT3_CHINA</name>
<keyword evidence="4" id="KW-1185">Reference proteome</keyword>
<dbReference type="InterPro" id="IPR029063">
    <property type="entry name" value="SAM-dependent_MTases_sf"/>
</dbReference>
<dbReference type="Proteomes" id="UP000240971">
    <property type="component" value="Unassembled WGS sequence"/>
</dbReference>